<dbReference type="SUPFAM" id="SSF46785">
    <property type="entry name" value="Winged helix' DNA-binding domain"/>
    <property type="match status" value="1"/>
</dbReference>
<evidence type="ECO:0000313" key="3">
    <source>
        <dbReference type="EMBL" id="KYF70617.1"/>
    </source>
</evidence>
<dbReference type="InterPro" id="IPR018309">
    <property type="entry name" value="Tscrpt_reg_PadR_C"/>
</dbReference>
<dbReference type="Proteomes" id="UP000075635">
    <property type="component" value="Unassembled WGS sequence"/>
</dbReference>
<accession>A0A150QRH1</accession>
<proteinExistence type="predicted"/>
<evidence type="ECO:0000313" key="4">
    <source>
        <dbReference type="Proteomes" id="UP000075635"/>
    </source>
</evidence>
<gene>
    <name evidence="3" type="ORF">BE17_03770</name>
</gene>
<dbReference type="EMBL" id="JEMB01003572">
    <property type="protein sequence ID" value="KYF70617.1"/>
    <property type="molecule type" value="Genomic_DNA"/>
</dbReference>
<dbReference type="PANTHER" id="PTHR43252:SF2">
    <property type="entry name" value="TRANSCRIPTION REGULATOR, PADR-LIKE FAMILY"/>
    <property type="match status" value="1"/>
</dbReference>
<dbReference type="Pfam" id="PF03551">
    <property type="entry name" value="PadR"/>
    <property type="match status" value="1"/>
</dbReference>
<dbReference type="PANTHER" id="PTHR43252">
    <property type="entry name" value="TRANSCRIPTIONAL REGULATOR YQJI"/>
    <property type="match status" value="1"/>
</dbReference>
<evidence type="ECO:0000259" key="1">
    <source>
        <dbReference type="Pfam" id="PF03551"/>
    </source>
</evidence>
<dbReference type="InterPro" id="IPR005149">
    <property type="entry name" value="Tscrpt_reg_PadR_N"/>
</dbReference>
<name>A0A150QRH1_SORCE</name>
<sequence length="191" mass="21483">MSLRGAILGFLSFEPTSGYTLKQRFDGSVRSFWSVTQSQIYRELHALEGEGLVEARTVPGDGKPDRKVYSLTEPGRAALKAWLEAPLEPLMLRHPLLLKLVFAAHVPPAKLDDILARYARDIEATRADHEGRLGDEQIFSLARSARERDIWRLSIEHGLAWCDAELRWIERARGELSADRGGPKPGSRKAR</sequence>
<dbReference type="InterPro" id="IPR036388">
    <property type="entry name" value="WH-like_DNA-bd_sf"/>
</dbReference>
<dbReference type="Pfam" id="PF10400">
    <property type="entry name" value="Vir_act_alpha_C"/>
    <property type="match status" value="1"/>
</dbReference>
<protein>
    <recommendedName>
        <fullName evidence="5">PadR family transcriptional regulator</fullName>
    </recommendedName>
</protein>
<reference evidence="3 4" key="1">
    <citation type="submission" date="2014-02" db="EMBL/GenBank/DDBJ databases">
        <title>The small core and large imbalanced accessory genome model reveals a collaborative survival strategy of Sorangium cellulosum strains in nature.</title>
        <authorList>
            <person name="Han K."/>
            <person name="Peng R."/>
            <person name="Blom J."/>
            <person name="Li Y.-Z."/>
        </authorList>
    </citation>
    <scope>NUCLEOTIDE SEQUENCE [LARGE SCALE GENOMIC DNA]</scope>
    <source>
        <strain evidence="3 4">So0011-07</strain>
    </source>
</reference>
<dbReference type="AlphaFoldDB" id="A0A150QRH1"/>
<feature type="domain" description="Transcription regulator PadR C-terminal" evidence="2">
    <location>
        <begin position="92"/>
        <end position="176"/>
    </location>
</feature>
<evidence type="ECO:0000259" key="2">
    <source>
        <dbReference type="Pfam" id="PF10400"/>
    </source>
</evidence>
<dbReference type="Gene3D" id="1.10.10.10">
    <property type="entry name" value="Winged helix-like DNA-binding domain superfamily/Winged helix DNA-binding domain"/>
    <property type="match status" value="1"/>
</dbReference>
<dbReference type="InterPro" id="IPR036390">
    <property type="entry name" value="WH_DNA-bd_sf"/>
</dbReference>
<organism evidence="3 4">
    <name type="scientific">Sorangium cellulosum</name>
    <name type="common">Polyangium cellulosum</name>
    <dbReference type="NCBI Taxonomy" id="56"/>
    <lineage>
        <taxon>Bacteria</taxon>
        <taxon>Pseudomonadati</taxon>
        <taxon>Myxococcota</taxon>
        <taxon>Polyangia</taxon>
        <taxon>Polyangiales</taxon>
        <taxon>Polyangiaceae</taxon>
        <taxon>Sorangium</taxon>
    </lineage>
</organism>
<evidence type="ECO:0008006" key="5">
    <source>
        <dbReference type="Google" id="ProtNLM"/>
    </source>
</evidence>
<comment type="caution">
    <text evidence="3">The sequence shown here is derived from an EMBL/GenBank/DDBJ whole genome shotgun (WGS) entry which is preliminary data.</text>
</comment>
<feature type="domain" description="Transcription regulator PadR N-terminal" evidence="1">
    <location>
        <begin position="7"/>
        <end position="80"/>
    </location>
</feature>